<dbReference type="STRING" id="630390.A0A180GNK7"/>
<feature type="compositionally biased region" description="Basic residues" evidence="1">
    <location>
        <begin position="378"/>
        <end position="388"/>
    </location>
</feature>
<sequence length="461" mass="52972">MDIPTGQQGPSSSTKNTYSDSEIAKLLLLESQTYTGSDNSILTGKALKTNKRFLKSVIRNVNDHNRLLERRSESSLTPTRTVNEQERRKSGREDERRRRDPEPDRHSSRSRHSSSHHHHTTSGGTRDSGSRVSSRPSELSRSHTHHNSSSTDREKRRRSDSNRDLNEEDHPEEERRRVEKEKKRRTRDRDREDIPHSSHLSEGSAGRARKVEGRLYDPVNEGGGHQSPAGDVALPIGSKMDKYFAAGYDPRLDVNLDDITNPQTGIIEGGNYDDWEIILAQMKAKRDERAREKERKLELKLHAAQRKLRKSEKKEHHRSLKSRSKGKRSKDASDDELDDLDRERRRRKRNEKKKKKERRDHSASKTDQDNIDDNDREKRRRKKGKQRNSKPGSESDSSSSSSSDSHSSSTSSSSNDHCRRRHREPSGKDRYDTKSAGLIAFNGFSKLGTLREWDRGKPSPT</sequence>
<reference evidence="3 4" key="3">
    <citation type="journal article" date="2017" name="G3 (Bethesda)">
        <title>Comparative analysis highlights variable genome content of wheat rusts and divergence of the mating loci.</title>
        <authorList>
            <person name="Cuomo C.A."/>
            <person name="Bakkeren G."/>
            <person name="Khalil H.B."/>
            <person name="Panwar V."/>
            <person name="Joly D."/>
            <person name="Linning R."/>
            <person name="Sakthikumar S."/>
            <person name="Song X."/>
            <person name="Adiconis X."/>
            <person name="Fan L."/>
            <person name="Goldberg J.M."/>
            <person name="Levin J.Z."/>
            <person name="Young S."/>
            <person name="Zeng Q."/>
            <person name="Anikster Y."/>
            <person name="Bruce M."/>
            <person name="Wang M."/>
            <person name="Yin C."/>
            <person name="McCallum B."/>
            <person name="Szabo L.J."/>
            <person name="Hulbert S."/>
            <person name="Chen X."/>
            <person name="Fellers J.P."/>
        </authorList>
    </citation>
    <scope>NUCLEOTIDE SEQUENCE</scope>
    <source>
        <strain evidence="4">Isolate 1-1 / race 1 (BBBD)</strain>
        <strain evidence="3">isolate 1-1 / race 1 (BBBD)</strain>
    </source>
</reference>
<reference evidence="2" key="2">
    <citation type="submission" date="2016-05" db="EMBL/GenBank/DDBJ databases">
        <title>Comparative analysis highlights variable genome content of wheat rusts and divergence of the mating loci.</title>
        <authorList>
            <person name="Cuomo C.A."/>
            <person name="Bakkeren G."/>
            <person name="Szabo L."/>
            <person name="Khalil H."/>
            <person name="Joly D."/>
            <person name="Goldberg J."/>
            <person name="Young S."/>
            <person name="Zeng Q."/>
            <person name="Fellers J."/>
        </authorList>
    </citation>
    <scope>NUCLEOTIDE SEQUENCE [LARGE SCALE GENOMIC DNA]</scope>
    <source>
        <strain evidence="2">1-1 BBBD Race 1</strain>
    </source>
</reference>
<evidence type="ECO:0000313" key="3">
    <source>
        <dbReference type="EnsemblFungi" id="PTTG_04288-t43_2-p1"/>
    </source>
</evidence>
<reference evidence="2" key="1">
    <citation type="submission" date="2009-11" db="EMBL/GenBank/DDBJ databases">
        <authorList>
            <consortium name="The Broad Institute Genome Sequencing Platform"/>
            <person name="Ward D."/>
            <person name="Feldgarden M."/>
            <person name="Earl A."/>
            <person name="Young S.K."/>
            <person name="Zeng Q."/>
            <person name="Koehrsen M."/>
            <person name="Alvarado L."/>
            <person name="Berlin A."/>
            <person name="Bochicchio J."/>
            <person name="Borenstein D."/>
            <person name="Chapman S.B."/>
            <person name="Chen Z."/>
            <person name="Engels R."/>
            <person name="Freedman E."/>
            <person name="Gellesch M."/>
            <person name="Goldberg J."/>
            <person name="Griggs A."/>
            <person name="Gujja S."/>
            <person name="Heilman E."/>
            <person name="Heiman D."/>
            <person name="Hepburn T."/>
            <person name="Howarth C."/>
            <person name="Jen D."/>
            <person name="Larson L."/>
            <person name="Lewis B."/>
            <person name="Mehta T."/>
            <person name="Park D."/>
            <person name="Pearson M."/>
            <person name="Roberts A."/>
            <person name="Saif S."/>
            <person name="Shea T."/>
            <person name="Shenoy N."/>
            <person name="Sisk P."/>
            <person name="Stolte C."/>
            <person name="Sykes S."/>
            <person name="Thomson T."/>
            <person name="Walk T."/>
            <person name="White J."/>
            <person name="Yandava C."/>
            <person name="Izard J."/>
            <person name="Baranova O.V."/>
            <person name="Blanton J.M."/>
            <person name="Tanner A.C."/>
            <person name="Dewhirst F.E."/>
            <person name="Haas B."/>
            <person name="Nusbaum C."/>
            <person name="Birren B."/>
        </authorList>
    </citation>
    <scope>NUCLEOTIDE SEQUENCE [LARGE SCALE GENOMIC DNA]</scope>
    <source>
        <strain evidence="2">1-1 BBBD Race 1</strain>
    </source>
</reference>
<dbReference type="VEuPathDB" id="FungiDB:PTTG_04288"/>
<feature type="compositionally biased region" description="Basic residues" evidence="1">
    <location>
        <begin position="108"/>
        <end position="120"/>
    </location>
</feature>
<organism evidence="2">
    <name type="scientific">Puccinia triticina (isolate 1-1 / race 1 (BBBD))</name>
    <name type="common">Brown leaf rust fungus</name>
    <dbReference type="NCBI Taxonomy" id="630390"/>
    <lineage>
        <taxon>Eukaryota</taxon>
        <taxon>Fungi</taxon>
        <taxon>Dikarya</taxon>
        <taxon>Basidiomycota</taxon>
        <taxon>Pucciniomycotina</taxon>
        <taxon>Pucciniomycetes</taxon>
        <taxon>Pucciniales</taxon>
        <taxon>Pucciniaceae</taxon>
        <taxon>Puccinia</taxon>
    </lineage>
</organism>
<feature type="compositionally biased region" description="Basic and acidic residues" evidence="1">
    <location>
        <begin position="83"/>
        <end position="107"/>
    </location>
</feature>
<dbReference type="Proteomes" id="UP000005240">
    <property type="component" value="Unassembled WGS sequence"/>
</dbReference>
<evidence type="ECO:0000313" key="2">
    <source>
        <dbReference type="EMBL" id="OAV94114.1"/>
    </source>
</evidence>
<name>A0A180GNK7_PUCT1</name>
<feature type="compositionally biased region" description="Low complexity" evidence="1">
    <location>
        <begin position="394"/>
        <end position="414"/>
    </location>
</feature>
<dbReference type="AlphaFoldDB" id="A0A180GNK7"/>
<dbReference type="EnsemblFungi" id="PTTG_04288-t43_2">
    <property type="protein sequence ID" value="PTTG_04288-t43_2-p1"/>
    <property type="gene ID" value="PTTG_04288"/>
</dbReference>
<feature type="compositionally biased region" description="Low complexity" evidence="1">
    <location>
        <begin position="121"/>
        <end position="135"/>
    </location>
</feature>
<feature type="compositionally biased region" description="Basic and acidic residues" evidence="1">
    <location>
        <begin position="359"/>
        <end position="377"/>
    </location>
</feature>
<feature type="region of interest" description="Disordered" evidence="1">
    <location>
        <begin position="59"/>
        <end position="209"/>
    </location>
</feature>
<reference evidence="3" key="4">
    <citation type="submission" date="2025-05" db="UniProtKB">
        <authorList>
            <consortium name="EnsemblFungi"/>
        </authorList>
    </citation>
    <scope>IDENTIFICATION</scope>
    <source>
        <strain evidence="3">isolate 1-1 / race 1 (BBBD)</strain>
    </source>
</reference>
<evidence type="ECO:0000256" key="1">
    <source>
        <dbReference type="SAM" id="MobiDB-lite"/>
    </source>
</evidence>
<evidence type="ECO:0000313" key="4">
    <source>
        <dbReference type="Proteomes" id="UP000005240"/>
    </source>
</evidence>
<protein>
    <submittedName>
        <fullName evidence="2 3">Uncharacterized protein</fullName>
    </submittedName>
</protein>
<dbReference type="PANTHER" id="PTHR40132">
    <property type="entry name" value="PRE-MRNA-SPLICING FACTOR 38B"/>
    <property type="match status" value="1"/>
</dbReference>
<keyword evidence="4" id="KW-1185">Reference proteome</keyword>
<feature type="compositionally biased region" description="Basic and acidic residues" evidence="1">
    <location>
        <begin position="151"/>
        <end position="165"/>
    </location>
</feature>
<feature type="region of interest" description="Disordered" evidence="1">
    <location>
        <begin position="284"/>
        <end position="437"/>
    </location>
</feature>
<dbReference type="EMBL" id="ADAS02000043">
    <property type="protein sequence ID" value="OAV94114.1"/>
    <property type="molecule type" value="Genomic_DNA"/>
</dbReference>
<feature type="compositionally biased region" description="Basic residues" evidence="1">
    <location>
        <begin position="303"/>
        <end position="328"/>
    </location>
</feature>
<feature type="compositionally biased region" description="Basic and acidic residues" evidence="1">
    <location>
        <begin position="61"/>
        <end position="73"/>
    </location>
</feature>
<feature type="compositionally biased region" description="Basic and acidic residues" evidence="1">
    <location>
        <begin position="284"/>
        <end position="301"/>
    </location>
</feature>
<feature type="compositionally biased region" description="Basic and acidic residues" evidence="1">
    <location>
        <begin position="424"/>
        <end position="433"/>
    </location>
</feature>
<feature type="compositionally biased region" description="Basic residues" evidence="1">
    <location>
        <begin position="344"/>
        <end position="358"/>
    </location>
</feature>
<dbReference type="OrthoDB" id="2431475at2759"/>
<gene>
    <name evidence="2" type="ORF">PTTG_04288</name>
</gene>
<feature type="compositionally biased region" description="Basic and acidic residues" evidence="1">
    <location>
        <begin position="172"/>
        <end position="196"/>
    </location>
</feature>
<accession>A0A180GNK7</accession>
<dbReference type="PANTHER" id="PTHR40132:SF1">
    <property type="entry name" value="PRE-MRNA-SPLICING FACTOR 38B"/>
    <property type="match status" value="1"/>
</dbReference>
<proteinExistence type="predicted"/>